<proteinExistence type="inferred from homology"/>
<evidence type="ECO:0000256" key="2">
    <source>
        <dbReference type="ARBA" id="ARBA00022670"/>
    </source>
</evidence>
<evidence type="ECO:0000256" key="5">
    <source>
        <dbReference type="RuleBase" id="RU003653"/>
    </source>
</evidence>
<dbReference type="GO" id="GO:0070006">
    <property type="term" value="F:metalloaminopeptidase activity"/>
    <property type="evidence" value="ECO:0007669"/>
    <property type="project" value="InterPro"/>
</dbReference>
<dbReference type="EC" id="3.4.11.18" evidence="5"/>
<dbReference type="NCBIfam" id="TIGR00500">
    <property type="entry name" value="met_pdase_I"/>
    <property type="match status" value="1"/>
</dbReference>
<dbReference type="InterPro" id="IPR036005">
    <property type="entry name" value="Creatinase/aminopeptidase-like"/>
</dbReference>
<dbReference type="GO" id="GO:0006508">
    <property type="term" value="P:proteolysis"/>
    <property type="evidence" value="ECO:0007669"/>
    <property type="project" value="UniProtKB-KW"/>
</dbReference>
<accession>A0A507E6P6</accession>
<dbReference type="InterPro" id="IPR002467">
    <property type="entry name" value="Pept_M24A_MAP1"/>
</dbReference>
<feature type="domain" description="Peptidase M24" evidence="6">
    <location>
        <begin position="150"/>
        <end position="300"/>
    </location>
</feature>
<dbReference type="InterPro" id="IPR000994">
    <property type="entry name" value="Pept_M24"/>
</dbReference>
<dbReference type="STRING" id="109895.A0A507E6P6"/>
<keyword evidence="1 5" id="KW-0031">Aminopeptidase</keyword>
<dbReference type="PANTHER" id="PTHR43330:SF8">
    <property type="entry name" value="METHIONINE AMINOPEPTIDASE 1D, MITOCHONDRIAL"/>
    <property type="match status" value="1"/>
</dbReference>
<evidence type="ECO:0000313" key="8">
    <source>
        <dbReference type="Proteomes" id="UP000318582"/>
    </source>
</evidence>
<dbReference type="GO" id="GO:0046872">
    <property type="term" value="F:metal ion binding"/>
    <property type="evidence" value="ECO:0007669"/>
    <property type="project" value="UniProtKB-KW"/>
</dbReference>
<evidence type="ECO:0000256" key="1">
    <source>
        <dbReference type="ARBA" id="ARBA00022438"/>
    </source>
</evidence>
<dbReference type="Gene3D" id="3.90.230.10">
    <property type="entry name" value="Creatinase/methionine aminopeptidase superfamily"/>
    <property type="match status" value="2"/>
</dbReference>
<dbReference type="Proteomes" id="UP000318582">
    <property type="component" value="Unassembled WGS sequence"/>
</dbReference>
<dbReference type="InterPro" id="IPR001714">
    <property type="entry name" value="Pept_M24_MAP"/>
</dbReference>
<dbReference type="Pfam" id="PF00557">
    <property type="entry name" value="Peptidase_M24"/>
    <property type="match status" value="1"/>
</dbReference>
<evidence type="ECO:0000259" key="6">
    <source>
        <dbReference type="Pfam" id="PF00557"/>
    </source>
</evidence>
<dbReference type="PANTHER" id="PTHR43330">
    <property type="entry name" value="METHIONINE AMINOPEPTIDASE"/>
    <property type="match status" value="1"/>
</dbReference>
<keyword evidence="4" id="KW-0378">Hydrolase</keyword>
<dbReference type="PRINTS" id="PR00599">
    <property type="entry name" value="MAPEPTIDASE"/>
</dbReference>
<evidence type="ECO:0000313" key="7">
    <source>
        <dbReference type="EMBL" id="TPX59057.1"/>
    </source>
</evidence>
<dbReference type="PROSITE" id="PS00680">
    <property type="entry name" value="MAP_1"/>
    <property type="match status" value="1"/>
</dbReference>
<keyword evidence="3 5" id="KW-0479">Metal-binding</keyword>
<organism evidence="7 8">
    <name type="scientific">Powellomyces hirtus</name>
    <dbReference type="NCBI Taxonomy" id="109895"/>
    <lineage>
        <taxon>Eukaryota</taxon>
        <taxon>Fungi</taxon>
        <taxon>Fungi incertae sedis</taxon>
        <taxon>Chytridiomycota</taxon>
        <taxon>Chytridiomycota incertae sedis</taxon>
        <taxon>Chytridiomycetes</taxon>
        <taxon>Spizellomycetales</taxon>
        <taxon>Powellomycetaceae</taxon>
        <taxon>Powellomyces</taxon>
    </lineage>
</organism>
<comment type="cofactor">
    <cofactor evidence="5">
        <name>Co(2+)</name>
        <dbReference type="ChEBI" id="CHEBI:48828"/>
    </cofactor>
    <cofactor evidence="5">
        <name>Zn(2+)</name>
        <dbReference type="ChEBI" id="CHEBI:29105"/>
    </cofactor>
    <cofactor evidence="5">
        <name>Mn(2+)</name>
        <dbReference type="ChEBI" id="CHEBI:29035"/>
    </cofactor>
    <cofactor evidence="5">
        <name>Fe(2+)</name>
        <dbReference type="ChEBI" id="CHEBI:29033"/>
    </cofactor>
    <text evidence="5">Binds 2 divalent metal cations per subunit. Has a high-affinity and a low affinity metal-binding site. The true nature of the physiological cofactor is under debate. The enzyme is active with cobalt, zinc, manganese or divalent iron ions.</text>
</comment>
<dbReference type="GO" id="GO:0004239">
    <property type="term" value="F:initiator methionyl aminopeptidase activity"/>
    <property type="evidence" value="ECO:0007669"/>
    <property type="project" value="UniProtKB-EC"/>
</dbReference>
<evidence type="ECO:0000256" key="3">
    <source>
        <dbReference type="ARBA" id="ARBA00022723"/>
    </source>
</evidence>
<reference evidence="7 8" key="1">
    <citation type="journal article" date="2019" name="Sci. Rep.">
        <title>Comparative genomics of chytrid fungi reveal insights into the obligate biotrophic and pathogenic lifestyle of Synchytrium endobioticum.</title>
        <authorList>
            <person name="van de Vossenberg B.T.L.H."/>
            <person name="Warris S."/>
            <person name="Nguyen H.D.T."/>
            <person name="van Gent-Pelzer M.P.E."/>
            <person name="Joly D.L."/>
            <person name="van de Geest H.C."/>
            <person name="Bonants P.J.M."/>
            <person name="Smith D.S."/>
            <person name="Levesque C.A."/>
            <person name="van der Lee T.A.J."/>
        </authorList>
    </citation>
    <scope>NUCLEOTIDE SEQUENCE [LARGE SCALE GENOMIC DNA]</scope>
    <source>
        <strain evidence="7 8">CBS 809.83</strain>
    </source>
</reference>
<dbReference type="SUPFAM" id="SSF55920">
    <property type="entry name" value="Creatinase/aminopeptidase"/>
    <property type="match status" value="1"/>
</dbReference>
<comment type="catalytic activity">
    <reaction evidence="5">
        <text>Release of N-terminal amino acids, preferentially methionine, from peptides and arylamides.</text>
        <dbReference type="EC" id="3.4.11.18"/>
    </reaction>
</comment>
<comment type="caution">
    <text evidence="7">The sequence shown here is derived from an EMBL/GenBank/DDBJ whole genome shotgun (WGS) entry which is preliminary data.</text>
</comment>
<evidence type="ECO:0000256" key="4">
    <source>
        <dbReference type="ARBA" id="ARBA00022801"/>
    </source>
</evidence>
<sequence length="310" mass="34100">MLPRAATGLHRCAAAQKVLITPALTNQHVRLFTWAATLLQRRRAPTLLSPAARLTTFGQYELILPPPESLTGQVLRQTRNEVPETIQRPEYDAKGHPLVFLNRPHLKTPEEITGMRASCALAKQILDFAIGCAVPGVTTSEIDCLEYQMHGDIVNIDITVYLNGFHGDTSATVLIGDVDEKGKKLVLATEEAMEKAISICKPGVPLNEIGRLISEYAESSGFTTCPDFSGHGIGRQFHEPPMIYHFRNSDSGVMEENMIFTIEPMLCQGGAGHVKWPDNWTAVTRDGGRSAQFEHTVLITRDGVDILTSK</sequence>
<protein>
    <recommendedName>
        <fullName evidence="5">Methionine aminopeptidase</fullName>
        <ecNumber evidence="5">3.4.11.18</ecNumber>
    </recommendedName>
</protein>
<comment type="function">
    <text evidence="5">Cotranslationally removes the N-terminal methionine from nascent proteins. The N-terminal methionine is often cleaved when the second residue in the primary sequence is small and uncharged (Met-Ala-, Cys, Gly, Pro, Ser, Thr, or Val).</text>
</comment>
<gene>
    <name evidence="7" type="ORF">PhCBS80983_g02704</name>
</gene>
<keyword evidence="8" id="KW-1185">Reference proteome</keyword>
<dbReference type="AlphaFoldDB" id="A0A507E6P6"/>
<comment type="similarity">
    <text evidence="5">Belongs to the peptidase M24A family.</text>
</comment>
<dbReference type="EMBL" id="QEAQ01000029">
    <property type="protein sequence ID" value="TPX59057.1"/>
    <property type="molecule type" value="Genomic_DNA"/>
</dbReference>
<dbReference type="CDD" id="cd01086">
    <property type="entry name" value="MetAP1"/>
    <property type="match status" value="1"/>
</dbReference>
<name>A0A507E6P6_9FUNG</name>
<keyword evidence="2 5" id="KW-0645">Protease</keyword>